<sequence>MDGIEEMIEIKILFKNGECAYYTTSKDIDSIFELIGDAKRDCQSGIIQLEEICSNKQTLIDIQEIATFGYSMVAK</sequence>
<dbReference type="STRING" id="1552.A7L45_16395"/>
<protein>
    <submittedName>
        <fullName evidence="1">Uncharacterized protein</fullName>
    </submittedName>
</protein>
<accession>A0A1J0GKQ9</accession>
<name>A0A1J0GKQ9_9CLOT</name>
<dbReference type="KEGG" id="ceu:A7L45_16395"/>
<evidence type="ECO:0000313" key="1">
    <source>
        <dbReference type="EMBL" id="APC41544.1"/>
    </source>
</evidence>
<keyword evidence="2" id="KW-1185">Reference proteome</keyword>
<gene>
    <name evidence="1" type="ORF">A7L45_16395</name>
</gene>
<dbReference type="AlphaFoldDB" id="A0A1J0GKQ9"/>
<evidence type="ECO:0000313" key="2">
    <source>
        <dbReference type="Proteomes" id="UP000182569"/>
    </source>
</evidence>
<dbReference type="RefSeq" id="WP_071613836.1">
    <property type="nucleotide sequence ID" value="NZ_CP015756.1"/>
</dbReference>
<organism evidence="1 2">
    <name type="scientific">Clostridium estertheticum subsp. estertheticum</name>
    <dbReference type="NCBI Taxonomy" id="1552"/>
    <lineage>
        <taxon>Bacteria</taxon>
        <taxon>Bacillati</taxon>
        <taxon>Bacillota</taxon>
        <taxon>Clostridia</taxon>
        <taxon>Eubacteriales</taxon>
        <taxon>Clostridiaceae</taxon>
        <taxon>Clostridium</taxon>
    </lineage>
</organism>
<dbReference type="Proteomes" id="UP000182569">
    <property type="component" value="Chromosome"/>
</dbReference>
<reference evidence="2" key="1">
    <citation type="journal article" date="2016" name="Front. Microbiol.">
        <title>Complete Genome Sequence of Clostridium estertheticum DSM 8809, a Microbe Identified in Spoiled Vacuum Packed Beef.</title>
        <authorList>
            <person name="Yu Z."/>
            <person name="Gunn L."/>
            <person name="Brennan E."/>
            <person name="Reid R."/>
            <person name="Wall P.G."/>
            <person name="Gaora O.P."/>
            <person name="Hurley D."/>
            <person name="Bolton D."/>
            <person name="Fanning S."/>
        </authorList>
    </citation>
    <scope>NUCLEOTIDE SEQUENCE [LARGE SCALE GENOMIC DNA]</scope>
    <source>
        <strain evidence="2">DSM 8809</strain>
    </source>
</reference>
<dbReference type="EMBL" id="CP015756">
    <property type="protein sequence ID" value="APC41544.1"/>
    <property type="molecule type" value="Genomic_DNA"/>
</dbReference>
<proteinExistence type="predicted"/>